<keyword evidence="13" id="KW-1185">Reference proteome</keyword>
<evidence type="ECO:0000256" key="2">
    <source>
        <dbReference type="ARBA" id="ARBA00012438"/>
    </source>
</evidence>
<comment type="caution">
    <text evidence="12">The sequence shown here is derived from an EMBL/GenBank/DDBJ whole genome shotgun (WGS) entry which is preliminary data.</text>
</comment>
<dbReference type="InterPro" id="IPR000014">
    <property type="entry name" value="PAS"/>
</dbReference>
<evidence type="ECO:0000256" key="8">
    <source>
        <dbReference type="ARBA" id="ARBA00023012"/>
    </source>
</evidence>
<dbReference type="RefSeq" id="WP_218251399.1">
    <property type="nucleotide sequence ID" value="NZ_JABXWD010000046.1"/>
</dbReference>
<reference evidence="12 13" key="1">
    <citation type="journal article" date="2020" name="J Geophys Res Biogeosci">
        <title>Magnetotaxis as an Adaptation to Enable Bacterial Shuttling of Microbial Sulfur and Sulfur Cycling Across Aquatic Oxic#Anoxic Interfaces.</title>
        <authorList>
            <person name="Li J."/>
            <person name="Liu P."/>
            <person name="Wang J."/>
            <person name="Roberts A.P."/>
            <person name="Pan Y."/>
        </authorList>
    </citation>
    <scope>NUCLEOTIDE SEQUENCE [LARGE SCALE GENOMIC DNA]</scope>
    <source>
        <strain evidence="12 13">MYR-1_YQ</strain>
    </source>
</reference>
<dbReference type="PANTHER" id="PTHR43065:SF10">
    <property type="entry name" value="PEROXIDE STRESS-ACTIVATED HISTIDINE KINASE MAK3"/>
    <property type="match status" value="1"/>
</dbReference>
<keyword evidence="9" id="KW-0812">Transmembrane</keyword>
<feature type="transmembrane region" description="Helical" evidence="9">
    <location>
        <begin position="32"/>
        <end position="53"/>
    </location>
</feature>
<feature type="domain" description="PAS" evidence="11">
    <location>
        <begin position="238"/>
        <end position="281"/>
    </location>
</feature>
<dbReference type="PROSITE" id="PS50112">
    <property type="entry name" value="PAS"/>
    <property type="match status" value="1"/>
</dbReference>
<feature type="domain" description="Histidine kinase" evidence="10">
    <location>
        <begin position="398"/>
        <end position="613"/>
    </location>
</feature>
<evidence type="ECO:0000256" key="6">
    <source>
        <dbReference type="ARBA" id="ARBA00022777"/>
    </source>
</evidence>
<dbReference type="PANTHER" id="PTHR43065">
    <property type="entry name" value="SENSOR HISTIDINE KINASE"/>
    <property type="match status" value="1"/>
</dbReference>
<feature type="transmembrane region" description="Helical" evidence="9">
    <location>
        <begin position="168"/>
        <end position="189"/>
    </location>
</feature>
<dbReference type="EC" id="2.7.13.3" evidence="2"/>
<dbReference type="Pfam" id="PF17159">
    <property type="entry name" value="MASE3"/>
    <property type="match status" value="1"/>
</dbReference>
<accession>A0ABS6RVX7</accession>
<dbReference type="CDD" id="cd00082">
    <property type="entry name" value="HisKA"/>
    <property type="match status" value="1"/>
</dbReference>
<dbReference type="CDD" id="cd00130">
    <property type="entry name" value="PAS"/>
    <property type="match status" value="1"/>
</dbReference>
<evidence type="ECO:0000256" key="3">
    <source>
        <dbReference type="ARBA" id="ARBA00022553"/>
    </source>
</evidence>
<dbReference type="EMBL" id="JABXWD010000046">
    <property type="protein sequence ID" value="MBV6340785.1"/>
    <property type="molecule type" value="Genomic_DNA"/>
</dbReference>
<keyword evidence="6" id="KW-0418">Kinase</keyword>
<keyword evidence="3" id="KW-0597">Phosphoprotein</keyword>
<feature type="transmembrane region" description="Helical" evidence="9">
    <location>
        <begin position="6"/>
        <end position="25"/>
    </location>
</feature>
<keyword evidence="5" id="KW-0547">Nucleotide-binding</keyword>
<evidence type="ECO:0000259" key="10">
    <source>
        <dbReference type="PROSITE" id="PS50109"/>
    </source>
</evidence>
<dbReference type="SMART" id="SM00387">
    <property type="entry name" value="HATPase_c"/>
    <property type="match status" value="1"/>
</dbReference>
<feature type="transmembrane region" description="Helical" evidence="9">
    <location>
        <begin position="99"/>
        <end position="118"/>
    </location>
</feature>
<evidence type="ECO:0000313" key="12">
    <source>
        <dbReference type="EMBL" id="MBV6340785.1"/>
    </source>
</evidence>
<evidence type="ECO:0000256" key="1">
    <source>
        <dbReference type="ARBA" id="ARBA00000085"/>
    </source>
</evidence>
<dbReference type="InterPro" id="IPR003661">
    <property type="entry name" value="HisK_dim/P_dom"/>
</dbReference>
<dbReference type="PROSITE" id="PS50109">
    <property type="entry name" value="HIS_KIN"/>
    <property type="match status" value="1"/>
</dbReference>
<dbReference type="InterPro" id="IPR003594">
    <property type="entry name" value="HATPase_dom"/>
</dbReference>
<evidence type="ECO:0000256" key="4">
    <source>
        <dbReference type="ARBA" id="ARBA00022679"/>
    </source>
</evidence>
<keyword evidence="7" id="KW-0067">ATP-binding</keyword>
<sequence>MLFHSFAELFSIVIAFGIFTLAWNSRSFATNYYLLFLGIAYLFVAFVDTLHALSYKGMGVIHGYNDNNLPPQLWIIARYTEAVSLAIAPVFFRKRPNVGVVFLGFGLTVTLLLLSVFYWRVFPDCFIDGVGLTRFKVVSEYVICLILVLALVMLLQHRGDLDGYVLRMLILSLVFTICTEISFTFYMHLYGISNVVGHFLKILSFYFIYLAIIQTGLRNPYSLLFRDLKRSEVSLSISEERYRNLFNKSPAKMLLVDHDTKRVVDANPMACAFYGYTLDEMKTLKITDIIAEAPDDELPSESRIYDMLHRLANGELRNVRIKSSPINIDDRMTLFMIVADITRNVQAEQEIRRKQQELQMLNQTLEVRVRTEIVKRMQGEQMLIQQSKLAAMGEMLSMIAHQWRQPLSSITTISGDMQIALLLDTFSKDELYESLKKINYQAQYLSKTIDDFRLFFSPRKTRENVCITDIINQALAIVKNSLDYNAIKVGIDCSLATSINTYANEVTQVLLNVLKNAQDVLVTRQIHDPGITLTCRDDNGFAVLDVEDNAGGVAEEIIGRIFDPYFTTKDESTGTGLGLYMSKMIIEQHCRGELSVRNTQRGACFTIRLPYNIEEDASK</sequence>
<evidence type="ECO:0000256" key="9">
    <source>
        <dbReference type="SAM" id="Phobius"/>
    </source>
</evidence>
<dbReference type="Pfam" id="PF13188">
    <property type="entry name" value="PAS_8"/>
    <property type="match status" value="1"/>
</dbReference>
<dbReference type="InterPro" id="IPR033425">
    <property type="entry name" value="MASE3"/>
</dbReference>
<keyword evidence="9" id="KW-0472">Membrane</keyword>
<evidence type="ECO:0000313" key="13">
    <source>
        <dbReference type="Proteomes" id="UP001196980"/>
    </source>
</evidence>
<proteinExistence type="predicted"/>
<feature type="transmembrane region" description="Helical" evidence="9">
    <location>
        <begin position="73"/>
        <end position="92"/>
    </location>
</feature>
<keyword evidence="4" id="KW-0808">Transferase</keyword>
<dbReference type="Pfam" id="PF02518">
    <property type="entry name" value="HATPase_c"/>
    <property type="match status" value="1"/>
</dbReference>
<dbReference type="InterPro" id="IPR005467">
    <property type="entry name" value="His_kinase_dom"/>
</dbReference>
<protein>
    <recommendedName>
        <fullName evidence="2">histidine kinase</fullName>
        <ecNumber evidence="2">2.7.13.3</ecNumber>
    </recommendedName>
</protein>
<feature type="transmembrane region" description="Helical" evidence="9">
    <location>
        <begin position="138"/>
        <end position="156"/>
    </location>
</feature>
<dbReference type="NCBIfam" id="TIGR00229">
    <property type="entry name" value="sensory_box"/>
    <property type="match status" value="1"/>
</dbReference>
<dbReference type="SMART" id="SM00091">
    <property type="entry name" value="PAS"/>
    <property type="match status" value="1"/>
</dbReference>
<gene>
    <name evidence="12" type="ORF">HWQ67_04230</name>
</gene>
<keyword evidence="8" id="KW-0902">Two-component regulatory system</keyword>
<feature type="transmembrane region" description="Helical" evidence="9">
    <location>
        <begin position="195"/>
        <end position="217"/>
    </location>
</feature>
<comment type="catalytic activity">
    <reaction evidence="1">
        <text>ATP + protein L-histidine = ADP + protein N-phospho-L-histidine.</text>
        <dbReference type="EC" id="2.7.13.3"/>
    </reaction>
</comment>
<keyword evidence="9" id="KW-1133">Transmembrane helix</keyword>
<name>A0ABS6RVX7_9BACT</name>
<dbReference type="Proteomes" id="UP001196980">
    <property type="component" value="Unassembled WGS sequence"/>
</dbReference>
<evidence type="ECO:0000259" key="11">
    <source>
        <dbReference type="PROSITE" id="PS50112"/>
    </source>
</evidence>
<evidence type="ECO:0000256" key="5">
    <source>
        <dbReference type="ARBA" id="ARBA00022741"/>
    </source>
</evidence>
<evidence type="ECO:0000256" key="7">
    <source>
        <dbReference type="ARBA" id="ARBA00022840"/>
    </source>
</evidence>
<organism evidence="12 13">
    <name type="scientific">Candidatus Magnetobacterium casense</name>
    <dbReference type="NCBI Taxonomy" id="1455061"/>
    <lineage>
        <taxon>Bacteria</taxon>
        <taxon>Pseudomonadati</taxon>
        <taxon>Nitrospirota</taxon>
        <taxon>Thermodesulfovibrionia</taxon>
        <taxon>Thermodesulfovibrionales</taxon>
        <taxon>Candidatus Magnetobacteriaceae</taxon>
        <taxon>Candidatus Magnetobacterium</taxon>
    </lineage>
</organism>